<evidence type="ECO:0000256" key="9">
    <source>
        <dbReference type="ARBA" id="ARBA00034531"/>
    </source>
</evidence>
<organism evidence="14 15">
    <name type="scientific">Methanosarcina horonobensis HB-1 = JCM 15518</name>
    <dbReference type="NCBI Taxonomy" id="1434110"/>
    <lineage>
        <taxon>Archaea</taxon>
        <taxon>Methanobacteriati</taxon>
        <taxon>Methanobacteriota</taxon>
        <taxon>Stenosarchaea group</taxon>
        <taxon>Methanomicrobia</taxon>
        <taxon>Methanosarcinales</taxon>
        <taxon>Methanosarcinaceae</taxon>
        <taxon>Methanosarcina</taxon>
    </lineage>
</organism>
<evidence type="ECO:0000313" key="14">
    <source>
        <dbReference type="EMBL" id="AKB77811.1"/>
    </source>
</evidence>
<gene>
    <name evidence="14" type="ORF">MSHOH_1328</name>
</gene>
<dbReference type="CDD" id="cd05403">
    <property type="entry name" value="NT_KNTase_like"/>
    <property type="match status" value="1"/>
</dbReference>
<reference evidence="14 15" key="1">
    <citation type="submission" date="2014-07" db="EMBL/GenBank/DDBJ databases">
        <title>Methanogenic archaea and the global carbon cycle.</title>
        <authorList>
            <person name="Henriksen J.R."/>
            <person name="Luke J."/>
            <person name="Reinhart S."/>
            <person name="Benedict M.N."/>
            <person name="Youngblut N.D."/>
            <person name="Metcalf M.E."/>
            <person name="Whitaker R.J."/>
            <person name="Metcalf W.W."/>
        </authorList>
    </citation>
    <scope>NUCLEOTIDE SEQUENCE [LARGE SCALE GENOMIC DNA]</scope>
    <source>
        <strain evidence="14 15">HB-1</strain>
    </source>
</reference>
<dbReference type="KEGG" id="mhor:MSHOH_1328"/>
<dbReference type="InterPro" id="IPR002934">
    <property type="entry name" value="Polymerase_NTP_transf_dom"/>
</dbReference>
<dbReference type="Proteomes" id="UP000033101">
    <property type="component" value="Chromosome"/>
</dbReference>
<comment type="catalytic activity">
    <reaction evidence="11">
        <text>O-(5'-adenylyl)-L-tyrosyl-[protein] + ATP = O-[5'-(adenylyl-(5'-&gt;3')-adenylyl)]-L-tyrosyl-[protein] + diphosphate</text>
        <dbReference type="Rhea" id="RHEA:66528"/>
        <dbReference type="Rhea" id="RHEA-COMP:13846"/>
        <dbReference type="Rhea" id="RHEA-COMP:17046"/>
        <dbReference type="ChEBI" id="CHEBI:30616"/>
        <dbReference type="ChEBI" id="CHEBI:33019"/>
        <dbReference type="ChEBI" id="CHEBI:83624"/>
        <dbReference type="ChEBI" id="CHEBI:167160"/>
    </reaction>
</comment>
<dbReference type="GO" id="GO:0005524">
    <property type="term" value="F:ATP binding"/>
    <property type="evidence" value="ECO:0007669"/>
    <property type="project" value="UniProtKB-KW"/>
</dbReference>
<dbReference type="Gene3D" id="3.30.460.10">
    <property type="entry name" value="Beta Polymerase, domain 2"/>
    <property type="match status" value="1"/>
</dbReference>
<keyword evidence="2" id="KW-1277">Toxin-antitoxin system</keyword>
<evidence type="ECO:0000259" key="13">
    <source>
        <dbReference type="Pfam" id="PF01909"/>
    </source>
</evidence>
<dbReference type="EMBL" id="CP009516">
    <property type="protein sequence ID" value="AKB77811.1"/>
    <property type="molecule type" value="Genomic_DNA"/>
</dbReference>
<evidence type="ECO:0000256" key="3">
    <source>
        <dbReference type="ARBA" id="ARBA00022679"/>
    </source>
</evidence>
<keyword evidence="7" id="KW-0067">ATP-binding</keyword>
<keyword evidence="3 14" id="KW-0808">Transferase</keyword>
<evidence type="ECO:0000256" key="10">
    <source>
        <dbReference type="ARBA" id="ARBA00038276"/>
    </source>
</evidence>
<keyword evidence="15" id="KW-1185">Reference proteome</keyword>
<sequence>MENKETHIDVNQIRLLIQERKDKIKEKFKAEVVGIFGSYARGEEKEGNDIDVLVRFGERATLLHLTGLGFYLEDLFGVSVDVVSERALHPMMKDDVLRELVPVKGTCAGMRFYCFIFSLRRKRYMCYNFFMSQ</sequence>
<evidence type="ECO:0000313" key="15">
    <source>
        <dbReference type="Proteomes" id="UP000033101"/>
    </source>
</evidence>
<dbReference type="GO" id="GO:0070733">
    <property type="term" value="F:AMPylase activity"/>
    <property type="evidence" value="ECO:0007669"/>
    <property type="project" value="UniProtKB-EC"/>
</dbReference>
<keyword evidence="8" id="KW-0460">Magnesium</keyword>
<feature type="domain" description="Polymerase nucleotidyl transferase" evidence="13">
    <location>
        <begin position="21"/>
        <end position="100"/>
    </location>
</feature>
<dbReference type="STRING" id="1434110.MSHOH_1328"/>
<dbReference type="GeneID" id="24830507"/>
<comment type="catalytic activity">
    <reaction evidence="12">
        <text>L-tyrosyl-[protein] + ATP = O-(5'-adenylyl)-L-tyrosyl-[protein] + diphosphate</text>
        <dbReference type="Rhea" id="RHEA:54288"/>
        <dbReference type="Rhea" id="RHEA-COMP:10136"/>
        <dbReference type="Rhea" id="RHEA-COMP:13846"/>
        <dbReference type="ChEBI" id="CHEBI:30616"/>
        <dbReference type="ChEBI" id="CHEBI:33019"/>
        <dbReference type="ChEBI" id="CHEBI:46858"/>
        <dbReference type="ChEBI" id="CHEBI:83624"/>
        <dbReference type="EC" id="2.7.7.108"/>
    </reaction>
</comment>
<evidence type="ECO:0000256" key="7">
    <source>
        <dbReference type="ARBA" id="ARBA00022840"/>
    </source>
</evidence>
<dbReference type="InterPro" id="IPR043519">
    <property type="entry name" value="NT_sf"/>
</dbReference>
<dbReference type="AlphaFoldDB" id="A0A0E3SAH9"/>
<evidence type="ECO:0000256" key="2">
    <source>
        <dbReference type="ARBA" id="ARBA00022649"/>
    </source>
</evidence>
<dbReference type="EC" id="2.7.7.108" evidence="9"/>
<comment type="cofactor">
    <cofactor evidence="1">
        <name>Mg(2+)</name>
        <dbReference type="ChEBI" id="CHEBI:18420"/>
    </cofactor>
</comment>
<dbReference type="HOGENOM" id="CLU_130257_10_0_2"/>
<keyword evidence="5" id="KW-0479">Metal-binding</keyword>
<dbReference type="InterPro" id="IPR052038">
    <property type="entry name" value="Type-VII_TA_antitoxin"/>
</dbReference>
<dbReference type="RefSeq" id="WP_082089265.1">
    <property type="nucleotide sequence ID" value="NZ_BBCW01000078.1"/>
</dbReference>
<dbReference type="PATRIC" id="fig|1434110.4.peg.1649"/>
<keyword evidence="6" id="KW-0547">Nucleotide-binding</keyword>
<evidence type="ECO:0000256" key="1">
    <source>
        <dbReference type="ARBA" id="ARBA00001946"/>
    </source>
</evidence>
<evidence type="ECO:0000256" key="6">
    <source>
        <dbReference type="ARBA" id="ARBA00022741"/>
    </source>
</evidence>
<dbReference type="PANTHER" id="PTHR33571">
    <property type="entry name" value="SSL8005 PROTEIN"/>
    <property type="match status" value="1"/>
</dbReference>
<evidence type="ECO:0000256" key="4">
    <source>
        <dbReference type="ARBA" id="ARBA00022695"/>
    </source>
</evidence>
<evidence type="ECO:0000256" key="8">
    <source>
        <dbReference type="ARBA" id="ARBA00022842"/>
    </source>
</evidence>
<dbReference type="GO" id="GO:0046872">
    <property type="term" value="F:metal ion binding"/>
    <property type="evidence" value="ECO:0007669"/>
    <property type="project" value="UniProtKB-KW"/>
</dbReference>
<dbReference type="SUPFAM" id="SSF81301">
    <property type="entry name" value="Nucleotidyltransferase"/>
    <property type="match status" value="1"/>
</dbReference>
<protein>
    <recommendedName>
        <fullName evidence="9">protein adenylyltransferase</fullName>
        <ecNumber evidence="9">2.7.7.108</ecNumber>
    </recommendedName>
</protein>
<comment type="similarity">
    <text evidence="10">Belongs to the MntA antitoxin family.</text>
</comment>
<keyword evidence="4 14" id="KW-0548">Nucleotidyltransferase</keyword>
<proteinExistence type="inferred from homology"/>
<evidence type="ECO:0000256" key="11">
    <source>
        <dbReference type="ARBA" id="ARBA00047518"/>
    </source>
</evidence>
<evidence type="ECO:0000256" key="5">
    <source>
        <dbReference type="ARBA" id="ARBA00022723"/>
    </source>
</evidence>
<evidence type="ECO:0000256" key="12">
    <source>
        <dbReference type="ARBA" id="ARBA00048696"/>
    </source>
</evidence>
<dbReference type="PANTHER" id="PTHR33571:SF14">
    <property type="entry name" value="PROTEIN ADENYLYLTRANSFERASE MJ0435-RELATED"/>
    <property type="match status" value="1"/>
</dbReference>
<name>A0A0E3SAH9_9EURY</name>
<dbReference type="Pfam" id="PF01909">
    <property type="entry name" value="NTP_transf_2"/>
    <property type="match status" value="1"/>
</dbReference>
<accession>A0A0E3SAH9</accession>
<dbReference type="OrthoDB" id="61846at2157"/>